<dbReference type="Proteomes" id="UP000325577">
    <property type="component" value="Linkage Group LG1"/>
</dbReference>
<accession>A0A5J5C308</accession>
<organism evidence="1 2">
    <name type="scientific">Nyssa sinensis</name>
    <dbReference type="NCBI Taxonomy" id="561372"/>
    <lineage>
        <taxon>Eukaryota</taxon>
        <taxon>Viridiplantae</taxon>
        <taxon>Streptophyta</taxon>
        <taxon>Embryophyta</taxon>
        <taxon>Tracheophyta</taxon>
        <taxon>Spermatophyta</taxon>
        <taxon>Magnoliopsida</taxon>
        <taxon>eudicotyledons</taxon>
        <taxon>Gunneridae</taxon>
        <taxon>Pentapetalae</taxon>
        <taxon>asterids</taxon>
        <taxon>Cornales</taxon>
        <taxon>Nyssaceae</taxon>
        <taxon>Nyssa</taxon>
    </lineage>
</organism>
<evidence type="ECO:0000313" key="1">
    <source>
        <dbReference type="EMBL" id="KAA8547941.1"/>
    </source>
</evidence>
<proteinExistence type="predicted"/>
<evidence type="ECO:0000313" key="2">
    <source>
        <dbReference type="Proteomes" id="UP000325577"/>
    </source>
</evidence>
<gene>
    <name evidence="1" type="ORF">F0562_004370</name>
</gene>
<name>A0A5J5C308_9ASTE</name>
<keyword evidence="2" id="KW-1185">Reference proteome</keyword>
<protein>
    <submittedName>
        <fullName evidence="1">Uncharacterized protein</fullName>
    </submittedName>
</protein>
<dbReference type="EMBL" id="CM018032">
    <property type="protein sequence ID" value="KAA8547941.1"/>
    <property type="molecule type" value="Genomic_DNA"/>
</dbReference>
<dbReference type="AlphaFoldDB" id="A0A5J5C308"/>
<reference evidence="1 2" key="1">
    <citation type="submission" date="2019-09" db="EMBL/GenBank/DDBJ databases">
        <title>A chromosome-level genome assembly of the Chinese tupelo Nyssa sinensis.</title>
        <authorList>
            <person name="Yang X."/>
            <person name="Kang M."/>
            <person name="Yang Y."/>
            <person name="Xiong H."/>
            <person name="Wang M."/>
            <person name="Zhang Z."/>
            <person name="Wang Z."/>
            <person name="Wu H."/>
            <person name="Ma T."/>
            <person name="Liu J."/>
            <person name="Xi Z."/>
        </authorList>
    </citation>
    <scope>NUCLEOTIDE SEQUENCE [LARGE SCALE GENOMIC DNA]</scope>
    <source>
        <strain evidence="1">J267</strain>
        <tissue evidence="1">Leaf</tissue>
    </source>
</reference>
<sequence>METLCSSSWPPFNTTNSIACHKAEVILPYQPNGVEIFKTGAREEGRPEFTPYPTPTDQLSLQKFLHT</sequence>